<evidence type="ECO:0000313" key="2">
    <source>
        <dbReference type="Proteomes" id="UP000186720"/>
    </source>
</evidence>
<gene>
    <name evidence="1" type="ORF">RG47T_4208</name>
</gene>
<reference evidence="1 2" key="1">
    <citation type="submission" date="2016-11" db="EMBL/GenBank/DDBJ databases">
        <title>Whole Genome Sequencing of Mucilaginibacter polytrichastri RG4-7(T) isolated from the moss sample.</title>
        <authorList>
            <person name="Li Y."/>
        </authorList>
    </citation>
    <scope>NUCLEOTIDE SEQUENCE [LARGE SCALE GENOMIC DNA]</scope>
    <source>
        <strain evidence="1 2">RG4-7</strain>
    </source>
</reference>
<evidence type="ECO:0000313" key="1">
    <source>
        <dbReference type="EMBL" id="OKS88730.1"/>
    </source>
</evidence>
<dbReference type="STRING" id="1302689.RG47T_4208"/>
<sequence length="378" mass="44785">MVKIKEGYVMSQREREEYERQNALPRKGSGRVDYYFKPQTKYPPRIYVFMDADLWRDRNRRPMGLHTAFPFLSRPMTKGEIEYHHFDWRLCYHQYEDWERLIYAEEKEAEDLDLENEGAGTDFLKRLKSFRSKIPLKANLGELPPDPPELQADGETVYLRELIDSGNALNAAEVGKLLDDELKTQQRPAVLIALRQLYQNFGKQEDHQNELTEQSIRRKVELQQQRARRNFVRRVYAKNKLFALEEILIKYPDYTTDMLCADLHIKRKADKRKKHKPITDLRRCQLEKLAHLLRYGQLNDKAYNNTCNRIAILQHAHSLRLPVPLLVNLQQEAVVYSFPWQIREGVVKDFVALANKPGMTHQVLEEHHNEMVRSNHSY</sequence>
<comment type="caution">
    <text evidence="1">The sequence shown here is derived from an EMBL/GenBank/DDBJ whole genome shotgun (WGS) entry which is preliminary data.</text>
</comment>
<accession>A0A1Q6A402</accession>
<protein>
    <submittedName>
        <fullName evidence="1">Uncharacterized protein</fullName>
    </submittedName>
</protein>
<organism evidence="1 2">
    <name type="scientific">Mucilaginibacter polytrichastri</name>
    <dbReference type="NCBI Taxonomy" id="1302689"/>
    <lineage>
        <taxon>Bacteria</taxon>
        <taxon>Pseudomonadati</taxon>
        <taxon>Bacteroidota</taxon>
        <taxon>Sphingobacteriia</taxon>
        <taxon>Sphingobacteriales</taxon>
        <taxon>Sphingobacteriaceae</taxon>
        <taxon>Mucilaginibacter</taxon>
    </lineage>
</organism>
<dbReference type="RefSeq" id="WP_074491273.1">
    <property type="nucleotide sequence ID" value="NZ_FPAM01000009.1"/>
</dbReference>
<dbReference type="OrthoDB" id="788836at2"/>
<dbReference type="EMBL" id="MPPL01000001">
    <property type="protein sequence ID" value="OKS88730.1"/>
    <property type="molecule type" value="Genomic_DNA"/>
</dbReference>
<proteinExistence type="predicted"/>
<keyword evidence="2" id="KW-1185">Reference proteome</keyword>
<name>A0A1Q6A402_9SPHI</name>
<dbReference type="AlphaFoldDB" id="A0A1Q6A402"/>
<dbReference type="Proteomes" id="UP000186720">
    <property type="component" value="Unassembled WGS sequence"/>
</dbReference>